<keyword evidence="2" id="KW-0690">Ribosome biogenesis</keyword>
<evidence type="ECO:0000256" key="4">
    <source>
        <dbReference type="ARBA" id="ARBA00022801"/>
    </source>
</evidence>
<dbReference type="GO" id="GO:0000967">
    <property type="term" value="P:rRNA 5'-end processing"/>
    <property type="evidence" value="ECO:0007669"/>
    <property type="project" value="TreeGrafter"/>
</dbReference>
<keyword evidence="3" id="KW-0540">Nuclease</keyword>
<name>A0AA39VZX0_ACESA</name>
<accession>A0AA39VZX0</accession>
<sequence>MKYLKPFDFYEEIFKDILIKKDLKPGRLLCLDVSDKYVSLAVSDWKNKTAVPLRALDRQENNLSSMLADTFQSLIPEHNIVGFVVGTKNTNPIDAQTLIFIDDLCKTGKFEGLKYTLWDCEITSKVSWVKAVGDNPLTIVVNKLANCAGIFQRWNTLGKKSAARCVAEKKKELADCREVVGGRR</sequence>
<reference evidence="6" key="2">
    <citation type="submission" date="2023-06" db="EMBL/GenBank/DDBJ databases">
        <authorList>
            <person name="Swenson N.G."/>
            <person name="Wegrzyn J.L."/>
            <person name="Mcevoy S.L."/>
        </authorList>
    </citation>
    <scope>NUCLEOTIDE SEQUENCE</scope>
    <source>
        <strain evidence="6">NS2018</strain>
        <tissue evidence="6">Leaf</tissue>
    </source>
</reference>
<evidence type="ECO:0000259" key="5">
    <source>
        <dbReference type="SMART" id="SM00732"/>
    </source>
</evidence>
<dbReference type="Proteomes" id="UP001168877">
    <property type="component" value="Unassembled WGS sequence"/>
</dbReference>
<gene>
    <name evidence="6" type="ORF">LWI29_019441</name>
</gene>
<dbReference type="GO" id="GO:0016787">
    <property type="term" value="F:hydrolase activity"/>
    <property type="evidence" value="ECO:0007669"/>
    <property type="project" value="UniProtKB-KW"/>
</dbReference>
<dbReference type="PANTHER" id="PTHR33317">
    <property type="entry name" value="POLYNUCLEOTIDYL TRANSFERASE, RIBONUCLEASE H-LIKE SUPERFAMILY PROTEIN"/>
    <property type="match status" value="1"/>
</dbReference>
<evidence type="ECO:0000313" key="7">
    <source>
        <dbReference type="Proteomes" id="UP001168877"/>
    </source>
</evidence>
<dbReference type="EMBL" id="JAUESC010000004">
    <property type="protein sequence ID" value="KAK0596831.1"/>
    <property type="molecule type" value="Genomic_DNA"/>
</dbReference>
<dbReference type="InterPro" id="IPR005227">
    <property type="entry name" value="YqgF"/>
</dbReference>
<dbReference type="Gene3D" id="3.30.420.140">
    <property type="entry name" value="YqgF/RNase H-like domain"/>
    <property type="match status" value="1"/>
</dbReference>
<dbReference type="InterPro" id="IPR037027">
    <property type="entry name" value="YqgF/RNaseH-like_dom_sf"/>
</dbReference>
<protein>
    <recommendedName>
        <fullName evidence="5">YqgF/RNase H-like domain-containing protein</fullName>
    </recommendedName>
</protein>
<evidence type="ECO:0000256" key="2">
    <source>
        <dbReference type="ARBA" id="ARBA00022517"/>
    </source>
</evidence>
<feature type="domain" description="YqgF/RNase H-like" evidence="5">
    <location>
        <begin position="26"/>
        <end position="127"/>
    </location>
</feature>
<dbReference type="GO" id="GO:0004518">
    <property type="term" value="F:nuclease activity"/>
    <property type="evidence" value="ECO:0007669"/>
    <property type="project" value="UniProtKB-KW"/>
</dbReference>
<evidence type="ECO:0000256" key="1">
    <source>
        <dbReference type="ARBA" id="ARBA00022490"/>
    </source>
</evidence>
<organism evidence="6 7">
    <name type="scientific">Acer saccharum</name>
    <name type="common">Sugar maple</name>
    <dbReference type="NCBI Taxonomy" id="4024"/>
    <lineage>
        <taxon>Eukaryota</taxon>
        <taxon>Viridiplantae</taxon>
        <taxon>Streptophyta</taxon>
        <taxon>Embryophyta</taxon>
        <taxon>Tracheophyta</taxon>
        <taxon>Spermatophyta</taxon>
        <taxon>Magnoliopsida</taxon>
        <taxon>eudicotyledons</taxon>
        <taxon>Gunneridae</taxon>
        <taxon>Pentapetalae</taxon>
        <taxon>rosids</taxon>
        <taxon>malvids</taxon>
        <taxon>Sapindales</taxon>
        <taxon>Sapindaceae</taxon>
        <taxon>Hippocastanoideae</taxon>
        <taxon>Acereae</taxon>
        <taxon>Acer</taxon>
    </lineage>
</organism>
<keyword evidence="4" id="KW-0378">Hydrolase</keyword>
<dbReference type="SUPFAM" id="SSF53098">
    <property type="entry name" value="Ribonuclease H-like"/>
    <property type="match status" value="1"/>
</dbReference>
<dbReference type="SMART" id="SM00732">
    <property type="entry name" value="YqgFc"/>
    <property type="match status" value="1"/>
</dbReference>
<comment type="caution">
    <text evidence="6">The sequence shown here is derived from an EMBL/GenBank/DDBJ whole genome shotgun (WGS) entry which is preliminary data.</text>
</comment>
<proteinExistence type="predicted"/>
<dbReference type="AlphaFoldDB" id="A0AA39VZX0"/>
<dbReference type="PANTHER" id="PTHR33317:SF1">
    <property type="entry name" value="POLYNUCLEOTIDYL TRANSFERASE, RIBONUCLEASE H-LIKE SUPERFAMILY PROTEIN"/>
    <property type="match status" value="1"/>
</dbReference>
<evidence type="ECO:0000313" key="6">
    <source>
        <dbReference type="EMBL" id="KAK0596831.1"/>
    </source>
</evidence>
<evidence type="ECO:0000256" key="3">
    <source>
        <dbReference type="ARBA" id="ARBA00022722"/>
    </source>
</evidence>
<keyword evidence="7" id="KW-1185">Reference proteome</keyword>
<dbReference type="Pfam" id="PF03652">
    <property type="entry name" value="RuvX"/>
    <property type="match status" value="1"/>
</dbReference>
<reference evidence="6" key="1">
    <citation type="journal article" date="2022" name="Plant J.">
        <title>Strategies of tolerance reflected in two North American maple genomes.</title>
        <authorList>
            <person name="McEvoy S.L."/>
            <person name="Sezen U.U."/>
            <person name="Trouern-Trend A."/>
            <person name="McMahon S.M."/>
            <person name="Schaberg P.G."/>
            <person name="Yang J."/>
            <person name="Wegrzyn J.L."/>
            <person name="Swenson N.G."/>
        </authorList>
    </citation>
    <scope>NUCLEOTIDE SEQUENCE</scope>
    <source>
        <strain evidence="6">NS2018</strain>
    </source>
</reference>
<keyword evidence="1" id="KW-0963">Cytoplasm</keyword>
<dbReference type="InterPro" id="IPR012337">
    <property type="entry name" value="RNaseH-like_sf"/>
</dbReference>
<dbReference type="InterPro" id="IPR006641">
    <property type="entry name" value="YqgF/RNaseH-like_dom"/>
</dbReference>